<reference evidence="4" key="1">
    <citation type="submission" date="2021-02" db="EMBL/GenBank/DDBJ databases">
        <authorList>
            <person name="Nowell W R."/>
        </authorList>
    </citation>
    <scope>NUCLEOTIDE SEQUENCE</scope>
</reference>
<feature type="non-terminal residue" evidence="4">
    <location>
        <position position="180"/>
    </location>
</feature>
<organism evidence="4 5">
    <name type="scientific">Adineta steineri</name>
    <dbReference type="NCBI Taxonomy" id="433720"/>
    <lineage>
        <taxon>Eukaryota</taxon>
        <taxon>Metazoa</taxon>
        <taxon>Spiralia</taxon>
        <taxon>Gnathifera</taxon>
        <taxon>Rotifera</taxon>
        <taxon>Eurotatoria</taxon>
        <taxon>Bdelloidea</taxon>
        <taxon>Adinetida</taxon>
        <taxon>Adinetidae</taxon>
        <taxon>Adineta</taxon>
    </lineage>
</organism>
<dbReference type="InterPro" id="IPR010472">
    <property type="entry name" value="FH3_dom"/>
</dbReference>
<dbReference type="Pfam" id="PF06367">
    <property type="entry name" value="Drf_FH3"/>
    <property type="match status" value="1"/>
</dbReference>
<dbReference type="Gene3D" id="1.10.238.150">
    <property type="entry name" value="Formin, FH3 diaphanous domain"/>
    <property type="match status" value="1"/>
</dbReference>
<evidence type="ECO:0000259" key="3">
    <source>
        <dbReference type="Pfam" id="PF06367"/>
    </source>
</evidence>
<dbReference type="SUPFAM" id="SSF48371">
    <property type="entry name" value="ARM repeat"/>
    <property type="match status" value="1"/>
</dbReference>
<evidence type="ECO:0000256" key="1">
    <source>
        <dbReference type="SAM" id="Coils"/>
    </source>
</evidence>
<dbReference type="InterPro" id="IPR016024">
    <property type="entry name" value="ARM-type_fold"/>
</dbReference>
<accession>A0A820LGN3</accession>
<feature type="non-terminal residue" evidence="4">
    <location>
        <position position="1"/>
    </location>
</feature>
<dbReference type="Proteomes" id="UP000663844">
    <property type="component" value="Unassembled WGS sequence"/>
</dbReference>
<feature type="domain" description="Formin FH3" evidence="3">
    <location>
        <begin position="7"/>
        <end position="72"/>
    </location>
</feature>
<keyword evidence="1" id="KW-0175">Coiled coil</keyword>
<comment type="caution">
    <text evidence="4">The sequence shown here is derived from an EMBL/GenBank/DDBJ whole genome shotgun (WGS) entry which is preliminary data.</text>
</comment>
<proteinExistence type="predicted"/>
<name>A0A820LGN3_9BILA</name>
<dbReference type="AlphaFoldDB" id="A0A820LGN3"/>
<evidence type="ECO:0000313" key="4">
    <source>
        <dbReference type="EMBL" id="CAF4356668.1"/>
    </source>
</evidence>
<gene>
    <name evidence="4" type="ORF">OXD698_LOCUS49076</name>
</gene>
<feature type="coiled-coil region" evidence="1">
    <location>
        <begin position="122"/>
        <end position="149"/>
    </location>
</feature>
<feature type="region of interest" description="Disordered" evidence="2">
    <location>
        <begin position="159"/>
        <end position="180"/>
    </location>
</feature>
<sequence length="180" mass="19929">IYLFSSDLQACFDYLYGLVKNTSSEPILASIINRLICIRDDQAIRQSYLRLIDESITRIVFSKTACDPDFDTYSMDSESIGDSGLSLSDHLPSARNGSIHDLSQMTGNAANNLAATENEIQINLMKGRIEHLEQTREKLSKALETILTQVDTETGNQIKRQYSDIFGESPSTNGSSGNIP</sequence>
<dbReference type="GO" id="GO:0003779">
    <property type="term" value="F:actin binding"/>
    <property type="evidence" value="ECO:0007669"/>
    <property type="project" value="InterPro"/>
</dbReference>
<evidence type="ECO:0000313" key="5">
    <source>
        <dbReference type="Proteomes" id="UP000663844"/>
    </source>
</evidence>
<evidence type="ECO:0000256" key="2">
    <source>
        <dbReference type="SAM" id="MobiDB-lite"/>
    </source>
</evidence>
<protein>
    <recommendedName>
        <fullName evidence="3">Formin FH3 domain-containing protein</fullName>
    </recommendedName>
</protein>
<feature type="compositionally biased region" description="Polar residues" evidence="2">
    <location>
        <begin position="169"/>
        <end position="180"/>
    </location>
</feature>
<dbReference type="EMBL" id="CAJOAZ010021515">
    <property type="protein sequence ID" value="CAF4356668.1"/>
    <property type="molecule type" value="Genomic_DNA"/>
</dbReference>